<proteinExistence type="predicted"/>
<organism evidence="5">
    <name type="scientific">Timema douglasi</name>
    <name type="common">Walking stick</name>
    <dbReference type="NCBI Taxonomy" id="61478"/>
    <lineage>
        <taxon>Eukaryota</taxon>
        <taxon>Metazoa</taxon>
        <taxon>Ecdysozoa</taxon>
        <taxon>Arthropoda</taxon>
        <taxon>Hexapoda</taxon>
        <taxon>Insecta</taxon>
        <taxon>Pterygota</taxon>
        <taxon>Neoptera</taxon>
        <taxon>Polyneoptera</taxon>
        <taxon>Phasmatodea</taxon>
        <taxon>Timematodea</taxon>
        <taxon>Timematoidea</taxon>
        <taxon>Timematidae</taxon>
        <taxon>Timema</taxon>
    </lineage>
</organism>
<feature type="compositionally biased region" description="Basic and acidic residues" evidence="3">
    <location>
        <begin position="279"/>
        <end position="296"/>
    </location>
</feature>
<evidence type="ECO:0000256" key="1">
    <source>
        <dbReference type="ARBA" id="ARBA00023242"/>
    </source>
</evidence>
<dbReference type="GO" id="GO:0045893">
    <property type="term" value="P:positive regulation of DNA-templated transcription"/>
    <property type="evidence" value="ECO:0007669"/>
    <property type="project" value="TreeGrafter"/>
</dbReference>
<accession>A0A7R8VIU5</accession>
<dbReference type="EMBL" id="OA565634">
    <property type="protein sequence ID" value="CAD7197414.1"/>
    <property type="molecule type" value="Genomic_DNA"/>
</dbReference>
<name>A0A7R8VIU5_TIMDO</name>
<dbReference type="PROSITE" id="PS51037">
    <property type="entry name" value="YEATS"/>
    <property type="match status" value="1"/>
</dbReference>
<evidence type="ECO:0000256" key="2">
    <source>
        <dbReference type="PROSITE-ProRule" id="PRU00376"/>
    </source>
</evidence>
<keyword evidence="1 2" id="KW-0539">Nucleus</keyword>
<dbReference type="AlphaFoldDB" id="A0A7R8VIU5"/>
<protein>
    <recommendedName>
        <fullName evidence="4">YEATS domain-containing protein</fullName>
    </recommendedName>
</protein>
<gene>
    <name evidence="5" type="ORF">TDIB3V08_LOCUS3722</name>
</gene>
<dbReference type="GO" id="GO:0008023">
    <property type="term" value="C:transcription elongation factor complex"/>
    <property type="evidence" value="ECO:0007669"/>
    <property type="project" value="TreeGrafter"/>
</dbReference>
<dbReference type="GO" id="GO:0003682">
    <property type="term" value="F:chromatin binding"/>
    <property type="evidence" value="ECO:0007669"/>
    <property type="project" value="TreeGrafter"/>
</dbReference>
<evidence type="ECO:0000256" key="3">
    <source>
        <dbReference type="SAM" id="MobiDB-lite"/>
    </source>
</evidence>
<dbReference type="InterPro" id="IPR052790">
    <property type="entry name" value="YEATS_domain"/>
</dbReference>
<feature type="region of interest" description="Disordered" evidence="3">
    <location>
        <begin position="279"/>
        <end position="303"/>
    </location>
</feature>
<dbReference type="PANTHER" id="PTHR47827">
    <property type="entry name" value="AHD DOMAIN-CONTAINING PROTEIN"/>
    <property type="match status" value="1"/>
</dbReference>
<dbReference type="InterPro" id="IPR055129">
    <property type="entry name" value="YEATS_dom"/>
</dbReference>
<dbReference type="InterPro" id="IPR038704">
    <property type="entry name" value="YEAST_sf"/>
</dbReference>
<reference evidence="5" key="1">
    <citation type="submission" date="2020-11" db="EMBL/GenBank/DDBJ databases">
        <authorList>
            <person name="Tran Van P."/>
        </authorList>
    </citation>
    <scope>NUCLEOTIDE SEQUENCE</scope>
</reference>
<dbReference type="CDD" id="cd16906">
    <property type="entry name" value="YEATS_AF-9_like"/>
    <property type="match status" value="1"/>
</dbReference>
<dbReference type="Pfam" id="PF03366">
    <property type="entry name" value="YEATS"/>
    <property type="match status" value="1"/>
</dbReference>
<dbReference type="PANTHER" id="PTHR47827:SF3">
    <property type="entry name" value="AF-9 ANC1 HOMOLOGY DOMAIN-CONTAINING PROTEIN"/>
    <property type="match status" value="1"/>
</dbReference>
<dbReference type="Gene3D" id="2.60.40.1970">
    <property type="entry name" value="YEATS domain"/>
    <property type="match status" value="1"/>
</dbReference>
<sequence length="322" mass="36982">MSKVERATKDMQRWKTAGDEDIPANLLNRVSTGQGNQETKTVVMKCVRVSFEIGHEASLRSKTTVEGFTHDWEVFVKGADNTEIYHFVEKVVFYLHTTFPKPKRVIKDPPYSVKESGYAGFIIPIEIYFKNKDEPKKVRFDYDLNLQSNGPPISKVVREKYIFPNPSEDLRRRLIKEELKTFDFNETRLDSFLFNISINAKACKALLSICTVIFTMFRGNSAVERGFPVNKECLVENMKERSLISQRSIYSMVHSVGGIKNVEFTSGMLHAARRASSKRMEAIEEMKKKESEEASRSKTTLETVNKLEAKKRKLLQQADEEA</sequence>
<evidence type="ECO:0000259" key="4">
    <source>
        <dbReference type="PROSITE" id="PS51037"/>
    </source>
</evidence>
<comment type="subcellular location">
    <subcellularLocation>
        <location evidence="2">Nucleus</location>
    </subcellularLocation>
</comment>
<evidence type="ECO:0000313" key="5">
    <source>
        <dbReference type="EMBL" id="CAD7197414.1"/>
    </source>
</evidence>
<feature type="domain" description="YEATS" evidence="4">
    <location>
        <begin position="34"/>
        <end position="177"/>
    </location>
</feature>